<dbReference type="EMBL" id="BRXW01000652">
    <property type="protein sequence ID" value="GMH72315.1"/>
    <property type="molecule type" value="Genomic_DNA"/>
</dbReference>
<evidence type="ECO:0000313" key="3">
    <source>
        <dbReference type="EMBL" id="GMH72315.1"/>
    </source>
</evidence>
<dbReference type="Proteomes" id="UP001165122">
    <property type="component" value="Unassembled WGS sequence"/>
</dbReference>
<name>A0A9W7ALY6_9STRA</name>
<keyword evidence="4" id="KW-1185">Reference proteome</keyword>
<dbReference type="InterPro" id="IPR007763">
    <property type="entry name" value="NDUFA12"/>
</dbReference>
<dbReference type="PANTHER" id="PTHR12910:SF2">
    <property type="entry name" value="NADH DEHYDROGENASE [UBIQUINONE] 1 ALPHA SUBCOMPLEX SUBUNIT 12"/>
    <property type="match status" value="1"/>
</dbReference>
<dbReference type="AlphaFoldDB" id="A0A9W7ALY6"/>
<dbReference type="GO" id="GO:0005743">
    <property type="term" value="C:mitochondrial inner membrane"/>
    <property type="evidence" value="ECO:0007669"/>
    <property type="project" value="UniProtKB-SubCell"/>
</dbReference>
<protein>
    <recommendedName>
        <fullName evidence="2">NADH dehydrogenase [ubiquinone] 1 alpha subcomplex subunit 12</fullName>
    </recommendedName>
</protein>
<comment type="subcellular location">
    <subcellularLocation>
        <location evidence="2">Mitochondrion inner membrane</location>
        <topology evidence="2">Peripheral membrane protein</topology>
        <orientation evidence="2">Matrix side</orientation>
    </subcellularLocation>
</comment>
<dbReference type="PANTHER" id="PTHR12910">
    <property type="entry name" value="NADH-UBIQUINONE OXIDOREDUCTASE SUBUNIT B17.2"/>
    <property type="match status" value="1"/>
</dbReference>
<keyword evidence="2" id="KW-0999">Mitochondrion inner membrane</keyword>
<dbReference type="OrthoDB" id="274641at2759"/>
<accession>A0A9W7ALY6</accession>
<comment type="similarity">
    <text evidence="1 2">Belongs to the complex I NDUFA12 subunit family.</text>
</comment>
<comment type="function">
    <text evidence="2">Accessory subunit of the mitochondrial membrane respiratory chain NADH dehydrogenase (Complex I), that is believed not to be involved in catalysis. Complex I functions in the transfer of electrons from NADH to the respiratory chain. The immediate electron acceptor for the enzyme is believed to be ubiquinone.</text>
</comment>
<dbReference type="GO" id="GO:0006979">
    <property type="term" value="P:response to oxidative stress"/>
    <property type="evidence" value="ECO:0007669"/>
    <property type="project" value="TreeGrafter"/>
</dbReference>
<keyword evidence="2" id="KW-0472">Membrane</keyword>
<keyword evidence="2" id="KW-0496">Mitochondrion</keyword>
<reference evidence="4" key="1">
    <citation type="journal article" date="2023" name="Commun. Biol.">
        <title>Genome analysis of Parmales, the sister group of diatoms, reveals the evolutionary specialization of diatoms from phago-mixotrophs to photoautotrophs.</title>
        <authorList>
            <person name="Ban H."/>
            <person name="Sato S."/>
            <person name="Yoshikawa S."/>
            <person name="Yamada K."/>
            <person name="Nakamura Y."/>
            <person name="Ichinomiya M."/>
            <person name="Sato N."/>
            <person name="Blanc-Mathieu R."/>
            <person name="Endo H."/>
            <person name="Kuwata A."/>
            <person name="Ogata H."/>
        </authorList>
    </citation>
    <scope>NUCLEOTIDE SEQUENCE [LARGE SCALE GENOMIC DNA]</scope>
    <source>
        <strain evidence="4">NIES 3700</strain>
    </source>
</reference>
<keyword evidence="2" id="KW-0679">Respiratory chain</keyword>
<dbReference type="GO" id="GO:0045271">
    <property type="term" value="C:respiratory chain complex I"/>
    <property type="evidence" value="ECO:0007669"/>
    <property type="project" value="InterPro"/>
</dbReference>
<keyword evidence="2" id="KW-0813">Transport</keyword>
<evidence type="ECO:0000256" key="2">
    <source>
        <dbReference type="RuleBase" id="RU363103"/>
    </source>
</evidence>
<evidence type="ECO:0000256" key="1">
    <source>
        <dbReference type="ARBA" id="ARBA00007355"/>
    </source>
</evidence>
<dbReference type="Pfam" id="PF05071">
    <property type="entry name" value="NDUFA12"/>
    <property type="match status" value="1"/>
</dbReference>
<evidence type="ECO:0000313" key="4">
    <source>
        <dbReference type="Proteomes" id="UP001165122"/>
    </source>
</evidence>
<sequence>MVYGIYRNVTLALKQRGGWKGLLEHMYVNGDYPFKFGRLVGTDAGGNKYFENTVDYTFGQHRWVEPSDIHNYDPSSIPPEWHGWMHHMSDSPGTSADEKDFIDTKMSNVNQILANSSAPYNHSIGQTNEPPPNALNHQHNMSQLRSRGWKVGNIQCYLPPGIGDTTPPLYYTQPGSPYSGKQAEYVAAKMAGKSVKKTTEPESFKGATSFKEETPAGMKATLDPAILEAAKRMGA</sequence>
<gene>
    <name evidence="3" type="ORF">TrLO_g5599</name>
</gene>
<proteinExistence type="inferred from homology"/>
<comment type="caution">
    <text evidence="3">The sequence shown here is derived from an EMBL/GenBank/DDBJ whole genome shotgun (WGS) entry which is preliminary data.</text>
</comment>
<organism evidence="3 4">
    <name type="scientific">Triparma laevis f. longispina</name>
    <dbReference type="NCBI Taxonomy" id="1714387"/>
    <lineage>
        <taxon>Eukaryota</taxon>
        <taxon>Sar</taxon>
        <taxon>Stramenopiles</taxon>
        <taxon>Ochrophyta</taxon>
        <taxon>Bolidophyceae</taxon>
        <taxon>Parmales</taxon>
        <taxon>Triparmaceae</taxon>
        <taxon>Triparma</taxon>
    </lineage>
</organism>
<keyword evidence="2" id="KW-0249">Electron transport</keyword>